<feature type="transmembrane region" description="Helical" evidence="1">
    <location>
        <begin position="40"/>
        <end position="56"/>
    </location>
</feature>
<dbReference type="SUPFAM" id="SSF55729">
    <property type="entry name" value="Acyl-CoA N-acyltransferases (Nat)"/>
    <property type="match status" value="1"/>
</dbReference>
<dbReference type="Proteomes" id="UP000625316">
    <property type="component" value="Unassembled WGS sequence"/>
</dbReference>
<dbReference type="EMBL" id="JADEXQ010000112">
    <property type="protein sequence ID" value="MBE9032588.1"/>
    <property type="molecule type" value="Genomic_DNA"/>
</dbReference>
<proteinExistence type="predicted"/>
<accession>A0A928VRS7</accession>
<evidence type="ECO:0000313" key="4">
    <source>
        <dbReference type="Proteomes" id="UP000625316"/>
    </source>
</evidence>
<name>A0A928VRS7_9CYAN</name>
<dbReference type="RefSeq" id="WP_264327405.1">
    <property type="nucleotide sequence ID" value="NZ_JADEXQ010000112.1"/>
</dbReference>
<keyword evidence="1" id="KW-0812">Transmembrane</keyword>
<evidence type="ECO:0000313" key="3">
    <source>
        <dbReference type="EMBL" id="MBE9032588.1"/>
    </source>
</evidence>
<dbReference type="AlphaFoldDB" id="A0A928VRS7"/>
<dbReference type="Gene3D" id="3.40.630.30">
    <property type="match status" value="1"/>
</dbReference>
<keyword evidence="1" id="KW-0472">Membrane</keyword>
<evidence type="ECO:0000259" key="2">
    <source>
        <dbReference type="PROSITE" id="PS51186"/>
    </source>
</evidence>
<protein>
    <submittedName>
        <fullName evidence="3">GNAT family N-acetyltransferase</fullName>
    </submittedName>
</protein>
<evidence type="ECO:0000256" key="1">
    <source>
        <dbReference type="SAM" id="Phobius"/>
    </source>
</evidence>
<reference evidence="3" key="1">
    <citation type="submission" date="2020-10" db="EMBL/GenBank/DDBJ databases">
        <authorList>
            <person name="Castelo-Branco R."/>
            <person name="Eusebio N."/>
            <person name="Adriana R."/>
            <person name="Vieira A."/>
            <person name="Brugerolle De Fraissinette N."/>
            <person name="Rezende De Castro R."/>
            <person name="Schneider M.P."/>
            <person name="Vasconcelos V."/>
            <person name="Leao P.N."/>
        </authorList>
    </citation>
    <scope>NUCLEOTIDE SEQUENCE</scope>
    <source>
        <strain evidence="3">LEGE 11480</strain>
    </source>
</reference>
<dbReference type="PROSITE" id="PS51186">
    <property type="entry name" value="GNAT"/>
    <property type="match status" value="1"/>
</dbReference>
<dbReference type="GO" id="GO:0016747">
    <property type="term" value="F:acyltransferase activity, transferring groups other than amino-acyl groups"/>
    <property type="evidence" value="ECO:0007669"/>
    <property type="project" value="InterPro"/>
</dbReference>
<dbReference type="InterPro" id="IPR000182">
    <property type="entry name" value="GNAT_dom"/>
</dbReference>
<sequence length="236" mass="27417">MPRLVPPQCLIRPSQIQDLKQLAQLDRAWEESLAPNHTKHWRNAAAIAFAIFILSVSLKDLKLLGLILLGFTPLYLIFGWVYWLSQNPLAQDWINYWVIECNGKIIAAAKWEHYESYSELQQLYVQPKWRFNRLGSSLIERLISQTPQPIYVISDRNHSRYFARFGFTPVDWDNLPKNFPVPDFAVPGVERSADNQIPMVLNPAPTVQRRLEGSSNRPVQVWSGIQAKIYNRPYEE</sequence>
<keyword evidence="1" id="KW-1133">Transmembrane helix</keyword>
<feature type="transmembrane region" description="Helical" evidence="1">
    <location>
        <begin position="63"/>
        <end position="83"/>
    </location>
</feature>
<comment type="caution">
    <text evidence="3">The sequence shown here is derived from an EMBL/GenBank/DDBJ whole genome shotgun (WGS) entry which is preliminary data.</text>
</comment>
<dbReference type="Pfam" id="PF13508">
    <property type="entry name" value="Acetyltransf_7"/>
    <property type="match status" value="1"/>
</dbReference>
<dbReference type="CDD" id="cd04301">
    <property type="entry name" value="NAT_SF"/>
    <property type="match status" value="1"/>
</dbReference>
<keyword evidence="4" id="KW-1185">Reference proteome</keyword>
<gene>
    <name evidence="3" type="ORF">IQ266_22885</name>
</gene>
<organism evidence="3 4">
    <name type="scientific">Romeriopsis navalis LEGE 11480</name>
    <dbReference type="NCBI Taxonomy" id="2777977"/>
    <lineage>
        <taxon>Bacteria</taxon>
        <taxon>Bacillati</taxon>
        <taxon>Cyanobacteriota</taxon>
        <taxon>Cyanophyceae</taxon>
        <taxon>Leptolyngbyales</taxon>
        <taxon>Leptolyngbyaceae</taxon>
        <taxon>Romeriopsis</taxon>
        <taxon>Romeriopsis navalis</taxon>
    </lineage>
</organism>
<dbReference type="InterPro" id="IPR016181">
    <property type="entry name" value="Acyl_CoA_acyltransferase"/>
</dbReference>
<feature type="domain" description="N-acetyltransferase" evidence="2">
    <location>
        <begin position="51"/>
        <end position="204"/>
    </location>
</feature>